<name>A0A1E4SBJ4_9ASCO</name>
<keyword evidence="2" id="KW-1185">Reference proteome</keyword>
<organism evidence="1 2">
    <name type="scientific">Suhomyces tanzawaensis NRRL Y-17324</name>
    <dbReference type="NCBI Taxonomy" id="984487"/>
    <lineage>
        <taxon>Eukaryota</taxon>
        <taxon>Fungi</taxon>
        <taxon>Dikarya</taxon>
        <taxon>Ascomycota</taxon>
        <taxon>Saccharomycotina</taxon>
        <taxon>Pichiomycetes</taxon>
        <taxon>Debaryomycetaceae</taxon>
        <taxon>Suhomyces</taxon>
    </lineage>
</organism>
<proteinExistence type="predicted"/>
<accession>A0A1E4SBJ4</accession>
<dbReference type="Proteomes" id="UP000094285">
    <property type="component" value="Unassembled WGS sequence"/>
</dbReference>
<protein>
    <submittedName>
        <fullName evidence="1">Uncharacterized protein</fullName>
    </submittedName>
</protein>
<reference evidence="2" key="1">
    <citation type="submission" date="2016-05" db="EMBL/GenBank/DDBJ databases">
        <title>Comparative genomics of biotechnologically important yeasts.</title>
        <authorList>
            <consortium name="DOE Joint Genome Institute"/>
            <person name="Riley R."/>
            <person name="Haridas S."/>
            <person name="Wolfe K.H."/>
            <person name="Lopes M.R."/>
            <person name="Hittinger C.T."/>
            <person name="Goker M."/>
            <person name="Salamov A."/>
            <person name="Wisecaver J."/>
            <person name="Long T.M."/>
            <person name="Aerts A.L."/>
            <person name="Barry K."/>
            <person name="Choi C."/>
            <person name="Clum A."/>
            <person name="Coughlan A.Y."/>
            <person name="Deshpande S."/>
            <person name="Douglass A.P."/>
            <person name="Hanson S.J."/>
            <person name="Klenk H.-P."/>
            <person name="Labutti K."/>
            <person name="Lapidus A."/>
            <person name="Lindquist E."/>
            <person name="Lipzen A."/>
            <person name="Meier-Kolthoff J.P."/>
            <person name="Ohm R.A."/>
            <person name="Otillar R.P."/>
            <person name="Pangilinan J."/>
            <person name="Peng Y."/>
            <person name="Rokas A."/>
            <person name="Rosa C.A."/>
            <person name="Scheuner C."/>
            <person name="Sibirny A.A."/>
            <person name="Slot J.C."/>
            <person name="Stielow J.B."/>
            <person name="Sun H."/>
            <person name="Kurtzman C.P."/>
            <person name="Blackwell M."/>
            <person name="Grigoriev I.V."/>
            <person name="Jeffries T.W."/>
        </authorList>
    </citation>
    <scope>NUCLEOTIDE SEQUENCE [LARGE SCALE GENOMIC DNA]</scope>
    <source>
        <strain evidence="2">NRRL Y-17324</strain>
    </source>
</reference>
<dbReference type="RefSeq" id="XP_020061958.1">
    <property type="nucleotide sequence ID" value="XM_020208160.1"/>
</dbReference>
<evidence type="ECO:0000313" key="2">
    <source>
        <dbReference type="Proteomes" id="UP000094285"/>
    </source>
</evidence>
<gene>
    <name evidence="1" type="ORF">CANTADRAFT_27597</name>
</gene>
<evidence type="ECO:0000313" key="1">
    <source>
        <dbReference type="EMBL" id="ODV76836.1"/>
    </source>
</evidence>
<dbReference type="AlphaFoldDB" id="A0A1E4SBJ4"/>
<sequence length="72" mass="8150">MVNEKESSTKYIFPASLLAKLTRVKMDSTQQLVTVVQENFQLVAICCEYLQKSYTKPSRRQPGHGTAGAGWW</sequence>
<dbReference type="GeneID" id="30982297"/>
<dbReference type="EMBL" id="KV453917">
    <property type="protein sequence ID" value="ODV76836.1"/>
    <property type="molecule type" value="Genomic_DNA"/>
</dbReference>